<dbReference type="RefSeq" id="WP_187779504.1">
    <property type="nucleotide sequence ID" value="NZ_JACTUZ010000076.1"/>
</dbReference>
<dbReference type="PANTHER" id="PTHR42686:SF1">
    <property type="entry name" value="GH17980P-RELATED"/>
    <property type="match status" value="1"/>
</dbReference>
<protein>
    <submittedName>
        <fullName evidence="2">Aldo/keto reductase</fullName>
    </submittedName>
</protein>
<keyword evidence="3" id="KW-1185">Reference proteome</keyword>
<dbReference type="Pfam" id="PF00248">
    <property type="entry name" value="Aldo_ket_red"/>
    <property type="match status" value="1"/>
</dbReference>
<dbReference type="SUPFAM" id="SSF51430">
    <property type="entry name" value="NAD(P)-linked oxidoreductase"/>
    <property type="match status" value="1"/>
</dbReference>
<gene>
    <name evidence="2" type="ORF">IBL25_15785</name>
</gene>
<dbReference type="InterPro" id="IPR020471">
    <property type="entry name" value="AKR"/>
</dbReference>
<dbReference type="Gene3D" id="3.20.20.100">
    <property type="entry name" value="NADP-dependent oxidoreductase domain"/>
    <property type="match status" value="1"/>
</dbReference>
<dbReference type="CDD" id="cd19162">
    <property type="entry name" value="AKR_FDH"/>
    <property type="match status" value="1"/>
</dbReference>
<proteinExistence type="predicted"/>
<evidence type="ECO:0000259" key="1">
    <source>
        <dbReference type="Pfam" id="PF00248"/>
    </source>
</evidence>
<organism evidence="2 3">
    <name type="scientific">Pseudoroseomonas ludipueritiae</name>
    <dbReference type="NCBI Taxonomy" id="198093"/>
    <lineage>
        <taxon>Bacteria</taxon>
        <taxon>Pseudomonadati</taxon>
        <taxon>Pseudomonadota</taxon>
        <taxon>Alphaproteobacteria</taxon>
        <taxon>Acetobacterales</taxon>
        <taxon>Acetobacteraceae</taxon>
        <taxon>Pseudoroseomonas</taxon>
    </lineage>
</organism>
<dbReference type="InterPro" id="IPR023210">
    <property type="entry name" value="NADP_OxRdtase_dom"/>
</dbReference>
<dbReference type="EMBL" id="JACTUZ010000076">
    <property type="protein sequence ID" value="MBC9178406.1"/>
    <property type="molecule type" value="Genomic_DNA"/>
</dbReference>
<dbReference type="Proteomes" id="UP000603940">
    <property type="component" value="Unassembled WGS sequence"/>
</dbReference>
<dbReference type="PANTHER" id="PTHR42686">
    <property type="entry name" value="GH17980P-RELATED"/>
    <property type="match status" value="1"/>
</dbReference>
<evidence type="ECO:0000313" key="3">
    <source>
        <dbReference type="Proteomes" id="UP000603940"/>
    </source>
</evidence>
<name>A0ABR7R9D6_9PROT</name>
<sequence length="325" mass="34128">MSFATRRNPVGRTGLTVSRLGMGGGSLISAAGPQGVRDILDAAWGAGLRYFDTAALYAAGESERRLGAALRGRPRGDFVLSTKIGRYAGAEGDVFDYGAAATEAAIEASLDRLGLERIDIVFIHDVIPALLGETFEHRFAEAMTGAWPVLRRLRQEGRIGAVGVALREPAVALRFLREADLDCCMLAGGWTLLQHEALSALLPHCAAQGVGVMVAAPFDTGILATGPVAGARYGYKPAPPQILHRAAQLQAICERHGLPLAAAALHFPLLHPAVASVVAGHQTVAELQANLGLLDQPVPQALWRDMAAAGLLPPDLPIGLSPAKE</sequence>
<feature type="domain" description="NADP-dependent oxidoreductase" evidence="1">
    <location>
        <begin position="20"/>
        <end position="305"/>
    </location>
</feature>
<comment type="caution">
    <text evidence="2">The sequence shown here is derived from an EMBL/GenBank/DDBJ whole genome shotgun (WGS) entry which is preliminary data.</text>
</comment>
<reference evidence="2 3" key="1">
    <citation type="journal article" date="2009" name="Int. J. Syst. Evol. Microbiol.">
        <title>Transfer of Teichococcus ludipueritiae and Muricoccus roseus to the genus Roseomonas, as Roseomonas ludipueritiae comb. nov. and Roseomonas rosea comb. nov., respectively, and emended description of the genus Roseomonas.</title>
        <authorList>
            <person name="Sanchez-Porro C."/>
            <person name="Gallego V."/>
            <person name="Busse H.J."/>
            <person name="Kampfer P."/>
            <person name="Ventosa A."/>
        </authorList>
    </citation>
    <scope>NUCLEOTIDE SEQUENCE [LARGE SCALE GENOMIC DNA]</scope>
    <source>
        <strain evidence="2 3">DSM 14915</strain>
    </source>
</reference>
<dbReference type="InterPro" id="IPR044477">
    <property type="entry name" value="FDH-like"/>
</dbReference>
<evidence type="ECO:0000313" key="2">
    <source>
        <dbReference type="EMBL" id="MBC9178406.1"/>
    </source>
</evidence>
<dbReference type="InterPro" id="IPR036812">
    <property type="entry name" value="NAD(P)_OxRdtase_dom_sf"/>
</dbReference>
<accession>A0ABR7R9D6</accession>